<feature type="transmembrane region" description="Helical" evidence="6">
    <location>
        <begin position="253"/>
        <end position="274"/>
    </location>
</feature>
<evidence type="ECO:0000256" key="3">
    <source>
        <dbReference type="ARBA" id="ARBA00022692"/>
    </source>
</evidence>
<dbReference type="RefSeq" id="WP_071176660.1">
    <property type="nucleotide sequence ID" value="NZ_CP017831.1"/>
</dbReference>
<proteinExistence type="predicted"/>
<dbReference type="OrthoDB" id="9815702at2"/>
<evidence type="ECO:0000256" key="2">
    <source>
        <dbReference type="ARBA" id="ARBA00022475"/>
    </source>
</evidence>
<dbReference type="PANTHER" id="PTHR30250">
    <property type="entry name" value="PST FAMILY PREDICTED COLANIC ACID TRANSPORTER"/>
    <property type="match status" value="1"/>
</dbReference>
<feature type="transmembrane region" description="Helical" evidence="6">
    <location>
        <begin position="147"/>
        <end position="168"/>
    </location>
</feature>
<dbReference type="Pfam" id="PF01943">
    <property type="entry name" value="Polysacc_synt"/>
    <property type="match status" value="1"/>
</dbReference>
<feature type="transmembrane region" description="Helical" evidence="6">
    <location>
        <begin position="21"/>
        <end position="47"/>
    </location>
</feature>
<sequence length="485" mass="54395">MESNNKTKSLSRNAFYNLIRQVATMLFSIILFPYVARVLGAATYGRISFADSIVGYSLLFASLGVSTYAVREGARIRDDKEKLTALASELYLINIFSLCFSLIILGISCLLFDKIRSVSYFIGIMSIGTICNILGRDWINTIYEDYRYLAIRYVAFHLLSLCLVFAFVNSEEDGLTYVLITVLTVSAAYITNFFYSKRYVSLKVSSFGNLSRHIKPILLLFSISIATRIYVYSDVTVIGFVCDSDEKIGYYTLASKIYMIIKTALIAIISVSIPRLSYYLGKDSMEDFKKTSKKIIESLFVLVIPVIVGIVTISKDIVLLVGGSEYAKAASSLTYLAFALIFSLFGCFFANAVLVPLRKEKYFMIATVITAIENLVLNVILIRILSIDGAAIATLIAEFTVASVCFYYAKEHLIRINFSVVIETMISSLSIPIICYIVKKLVTNQILSTVLCILISSVCYFTILLLMKNPIVIDGWKKIHRRFEK</sequence>
<evidence type="ECO:0000256" key="5">
    <source>
        <dbReference type="ARBA" id="ARBA00023136"/>
    </source>
</evidence>
<feature type="transmembrane region" description="Helical" evidence="6">
    <location>
        <begin position="445"/>
        <end position="467"/>
    </location>
</feature>
<dbReference type="AlphaFoldDB" id="A0A1D9P3V1"/>
<feature type="transmembrane region" description="Helical" evidence="6">
    <location>
        <begin position="362"/>
        <end position="384"/>
    </location>
</feature>
<keyword evidence="3 6" id="KW-0812">Transmembrane</keyword>
<evidence type="ECO:0000256" key="1">
    <source>
        <dbReference type="ARBA" id="ARBA00004651"/>
    </source>
</evidence>
<dbReference type="KEGG" id="bhu:bhn_I1981"/>
<keyword evidence="5 6" id="KW-0472">Membrane</keyword>
<organism evidence="7 8">
    <name type="scientific">Butyrivibrio hungatei</name>
    <dbReference type="NCBI Taxonomy" id="185008"/>
    <lineage>
        <taxon>Bacteria</taxon>
        <taxon>Bacillati</taxon>
        <taxon>Bacillota</taxon>
        <taxon>Clostridia</taxon>
        <taxon>Lachnospirales</taxon>
        <taxon>Lachnospiraceae</taxon>
        <taxon>Butyrivibrio</taxon>
    </lineage>
</organism>
<feature type="transmembrane region" description="Helical" evidence="6">
    <location>
        <begin position="333"/>
        <end position="355"/>
    </location>
</feature>
<dbReference type="Proteomes" id="UP000179284">
    <property type="component" value="Chromosome I"/>
</dbReference>
<feature type="transmembrane region" description="Helical" evidence="6">
    <location>
        <begin position="91"/>
        <end position="112"/>
    </location>
</feature>
<feature type="transmembrane region" description="Helical" evidence="6">
    <location>
        <begin position="174"/>
        <end position="195"/>
    </location>
</feature>
<feature type="transmembrane region" description="Helical" evidence="6">
    <location>
        <begin position="390"/>
        <end position="409"/>
    </location>
</feature>
<reference evidence="8" key="1">
    <citation type="submission" date="2016-10" db="EMBL/GenBank/DDBJ databases">
        <title>The complete genome sequence of the rumen bacterium Butyrivibrio hungatei MB2003.</title>
        <authorList>
            <person name="Palevich N."/>
            <person name="Kelly W.J."/>
            <person name="Leahy S.C."/>
            <person name="Altermann E."/>
            <person name="Rakonjac J."/>
            <person name="Attwood G.T."/>
        </authorList>
    </citation>
    <scope>NUCLEOTIDE SEQUENCE [LARGE SCALE GENOMIC DNA]</scope>
    <source>
        <strain evidence="8">MB2003</strain>
    </source>
</reference>
<feature type="transmembrane region" description="Helical" evidence="6">
    <location>
        <begin position="53"/>
        <end position="70"/>
    </location>
</feature>
<evidence type="ECO:0000313" key="7">
    <source>
        <dbReference type="EMBL" id="AOZ97014.1"/>
    </source>
</evidence>
<dbReference type="CDD" id="cd13128">
    <property type="entry name" value="MATE_Wzx_like"/>
    <property type="match status" value="1"/>
</dbReference>
<feature type="transmembrane region" description="Helical" evidence="6">
    <location>
        <begin position="118"/>
        <end position="135"/>
    </location>
</feature>
<dbReference type="InterPro" id="IPR002797">
    <property type="entry name" value="Polysacc_synth"/>
</dbReference>
<keyword evidence="4 6" id="KW-1133">Transmembrane helix</keyword>
<feature type="transmembrane region" description="Helical" evidence="6">
    <location>
        <begin position="216"/>
        <end position="233"/>
    </location>
</feature>
<evidence type="ECO:0000313" key="8">
    <source>
        <dbReference type="Proteomes" id="UP000179284"/>
    </source>
</evidence>
<dbReference type="EMBL" id="CP017831">
    <property type="protein sequence ID" value="AOZ97014.1"/>
    <property type="molecule type" value="Genomic_DNA"/>
</dbReference>
<keyword evidence="2" id="KW-1003">Cell membrane</keyword>
<protein>
    <submittedName>
        <fullName evidence="7">Polysaccharide biosynthesis protein</fullName>
    </submittedName>
</protein>
<dbReference type="PANTHER" id="PTHR30250:SF11">
    <property type="entry name" value="O-ANTIGEN TRANSPORTER-RELATED"/>
    <property type="match status" value="1"/>
</dbReference>
<dbReference type="GO" id="GO:0005886">
    <property type="term" value="C:plasma membrane"/>
    <property type="evidence" value="ECO:0007669"/>
    <property type="project" value="UniProtKB-SubCell"/>
</dbReference>
<evidence type="ECO:0000256" key="4">
    <source>
        <dbReference type="ARBA" id="ARBA00022989"/>
    </source>
</evidence>
<dbReference type="InterPro" id="IPR050833">
    <property type="entry name" value="Poly_Biosynth_Transport"/>
</dbReference>
<evidence type="ECO:0000256" key="6">
    <source>
        <dbReference type="SAM" id="Phobius"/>
    </source>
</evidence>
<keyword evidence="8" id="KW-1185">Reference proteome</keyword>
<name>A0A1D9P3V1_9FIRM</name>
<feature type="transmembrane region" description="Helical" evidence="6">
    <location>
        <begin position="295"/>
        <end position="313"/>
    </location>
</feature>
<feature type="transmembrane region" description="Helical" evidence="6">
    <location>
        <begin position="416"/>
        <end position="439"/>
    </location>
</feature>
<comment type="subcellular location">
    <subcellularLocation>
        <location evidence="1">Cell membrane</location>
        <topology evidence="1">Multi-pass membrane protein</topology>
    </subcellularLocation>
</comment>
<accession>A0A1D9P3V1</accession>
<gene>
    <name evidence="7" type="ORF">bhn_I1981</name>
</gene>